<feature type="domain" description="HTH tetR-type" evidence="5">
    <location>
        <begin position="15"/>
        <end position="75"/>
    </location>
</feature>
<dbReference type="SUPFAM" id="SSF46689">
    <property type="entry name" value="Homeodomain-like"/>
    <property type="match status" value="1"/>
</dbReference>
<keyword evidence="2 4" id="KW-0238">DNA-binding</keyword>
<organism evidence="6 7">
    <name type="scientific">Pararhodobacter zhoushanensis</name>
    <dbReference type="NCBI Taxonomy" id="2479545"/>
    <lineage>
        <taxon>Bacteria</taxon>
        <taxon>Pseudomonadati</taxon>
        <taxon>Pseudomonadota</taxon>
        <taxon>Alphaproteobacteria</taxon>
        <taxon>Rhodobacterales</taxon>
        <taxon>Paracoccaceae</taxon>
        <taxon>Pararhodobacter</taxon>
    </lineage>
</organism>
<evidence type="ECO:0000256" key="3">
    <source>
        <dbReference type="ARBA" id="ARBA00023163"/>
    </source>
</evidence>
<dbReference type="RefSeq" id="WP_264507284.1">
    <property type="nucleotide sequence ID" value="NZ_JAPDFL010000001.1"/>
</dbReference>
<protein>
    <submittedName>
        <fullName evidence="6">TetR/AcrR family transcriptional regulator</fullName>
    </submittedName>
</protein>
<dbReference type="SUPFAM" id="SSF48498">
    <property type="entry name" value="Tetracyclin repressor-like, C-terminal domain"/>
    <property type="match status" value="1"/>
</dbReference>
<dbReference type="Proteomes" id="UP001208938">
    <property type="component" value="Unassembled WGS sequence"/>
</dbReference>
<evidence type="ECO:0000256" key="4">
    <source>
        <dbReference type="PROSITE-ProRule" id="PRU00335"/>
    </source>
</evidence>
<reference evidence="6 7" key="1">
    <citation type="submission" date="2022-10" db="EMBL/GenBank/DDBJ databases">
        <title>Pararhodobacter sp. nov., isolated from marine algae.</title>
        <authorList>
            <person name="Choi B.J."/>
            <person name="Kim J.M."/>
            <person name="Lee J.K."/>
            <person name="Choi D.G."/>
            <person name="Jeon C.O."/>
        </authorList>
    </citation>
    <scope>NUCLEOTIDE SEQUENCE [LARGE SCALE GENOMIC DNA]</scope>
    <source>
        <strain evidence="6 7">ZQ420</strain>
    </source>
</reference>
<evidence type="ECO:0000259" key="5">
    <source>
        <dbReference type="PROSITE" id="PS50977"/>
    </source>
</evidence>
<dbReference type="Pfam" id="PF16859">
    <property type="entry name" value="TetR_C_11"/>
    <property type="match status" value="1"/>
</dbReference>
<dbReference type="InterPro" id="IPR050109">
    <property type="entry name" value="HTH-type_TetR-like_transc_reg"/>
</dbReference>
<dbReference type="PANTHER" id="PTHR30055:SF148">
    <property type="entry name" value="TETR-FAMILY TRANSCRIPTIONAL REGULATOR"/>
    <property type="match status" value="1"/>
</dbReference>
<keyword evidence="3" id="KW-0804">Transcription</keyword>
<feature type="DNA-binding region" description="H-T-H motif" evidence="4">
    <location>
        <begin position="38"/>
        <end position="57"/>
    </location>
</feature>
<gene>
    <name evidence="6" type="ORF">OKW52_20135</name>
</gene>
<dbReference type="Gene3D" id="1.10.10.60">
    <property type="entry name" value="Homeodomain-like"/>
    <property type="match status" value="1"/>
</dbReference>
<comment type="caution">
    <text evidence="6">The sequence shown here is derived from an EMBL/GenBank/DDBJ whole genome shotgun (WGS) entry which is preliminary data.</text>
</comment>
<evidence type="ECO:0000313" key="7">
    <source>
        <dbReference type="Proteomes" id="UP001208938"/>
    </source>
</evidence>
<dbReference type="InterPro" id="IPR036271">
    <property type="entry name" value="Tet_transcr_reg_TetR-rel_C_sf"/>
</dbReference>
<keyword evidence="7" id="KW-1185">Reference proteome</keyword>
<name>A0ABT3H455_9RHOB</name>
<dbReference type="InterPro" id="IPR011075">
    <property type="entry name" value="TetR_C"/>
</dbReference>
<evidence type="ECO:0000313" key="6">
    <source>
        <dbReference type="EMBL" id="MCW1934498.1"/>
    </source>
</evidence>
<dbReference type="PROSITE" id="PS50977">
    <property type="entry name" value="HTH_TETR_2"/>
    <property type="match status" value="1"/>
</dbReference>
<keyword evidence="1" id="KW-0805">Transcription regulation</keyword>
<dbReference type="EMBL" id="JAPDFL010000001">
    <property type="protein sequence ID" value="MCW1934498.1"/>
    <property type="molecule type" value="Genomic_DNA"/>
</dbReference>
<evidence type="ECO:0000256" key="2">
    <source>
        <dbReference type="ARBA" id="ARBA00023125"/>
    </source>
</evidence>
<dbReference type="PANTHER" id="PTHR30055">
    <property type="entry name" value="HTH-TYPE TRANSCRIPTIONAL REGULATOR RUTR"/>
    <property type="match status" value="1"/>
</dbReference>
<dbReference type="InterPro" id="IPR009057">
    <property type="entry name" value="Homeodomain-like_sf"/>
</dbReference>
<dbReference type="Gene3D" id="1.10.357.10">
    <property type="entry name" value="Tetracycline Repressor, domain 2"/>
    <property type="match status" value="1"/>
</dbReference>
<accession>A0ABT3H455</accession>
<proteinExistence type="predicted"/>
<dbReference type="Pfam" id="PF00440">
    <property type="entry name" value="TetR_N"/>
    <property type="match status" value="1"/>
</dbReference>
<sequence>MSQDIPKPRGRPPSQAAKRKALAAAFEILMQDGFGRLTIEGVAARSGVGKPTLYRHWANASELAMAALMEGHPAAAAHPTGSLHDRLEQQILGIVTAFATTRGRQIGLALAAADRDSEMTRAFRNRVILSGREAGRALIAEAVASGEITAPRDGDVCLDMIYAPIFYRLLVGHLPLDRAFALGLVAQAMALLKAA</sequence>
<dbReference type="InterPro" id="IPR001647">
    <property type="entry name" value="HTH_TetR"/>
</dbReference>
<dbReference type="PRINTS" id="PR00455">
    <property type="entry name" value="HTHTETR"/>
</dbReference>
<evidence type="ECO:0000256" key="1">
    <source>
        <dbReference type="ARBA" id="ARBA00023015"/>
    </source>
</evidence>